<dbReference type="EMBL" id="JAALLS010000003">
    <property type="protein sequence ID" value="NGP87431.1"/>
    <property type="molecule type" value="Genomic_DNA"/>
</dbReference>
<name>A0A6M1T606_9BACT</name>
<feature type="transmembrane region" description="Helical" evidence="1">
    <location>
        <begin position="152"/>
        <end position="169"/>
    </location>
</feature>
<evidence type="ECO:0000313" key="3">
    <source>
        <dbReference type="Proteomes" id="UP000479132"/>
    </source>
</evidence>
<comment type="caution">
    <text evidence="2">The sequence shown here is derived from an EMBL/GenBank/DDBJ whole genome shotgun (WGS) entry which is preliminary data.</text>
</comment>
<keyword evidence="1" id="KW-0472">Membrane</keyword>
<sequence length="199" mass="22985">MNTMKFENLQQIWDQQNEETMYAINQEALHDLIISKKHKSRNILNFSEWANILANIGAGGFMLYMTLIGKNLNTPFLILGCMMVAMGMFVFFSRFKRNRKADNFDQTIVGELEEALADSQSQVQLSQLLRWYLLPISILVLLGLGLSNVFNILFFSLAVVVFAATYWFSQWEHQCYVNRRDELRGLLDTLEKPDPSGQD</sequence>
<organism evidence="2 3">
    <name type="scientific">Fodinibius halophilus</name>
    <dbReference type="NCBI Taxonomy" id="1736908"/>
    <lineage>
        <taxon>Bacteria</taxon>
        <taxon>Pseudomonadati</taxon>
        <taxon>Balneolota</taxon>
        <taxon>Balneolia</taxon>
        <taxon>Balneolales</taxon>
        <taxon>Balneolaceae</taxon>
        <taxon>Fodinibius</taxon>
    </lineage>
</organism>
<proteinExistence type="predicted"/>
<evidence type="ECO:0000256" key="1">
    <source>
        <dbReference type="SAM" id="Phobius"/>
    </source>
</evidence>
<keyword evidence="1" id="KW-1133">Transmembrane helix</keyword>
<feature type="transmembrane region" description="Helical" evidence="1">
    <location>
        <begin position="128"/>
        <end position="146"/>
    </location>
</feature>
<protein>
    <submittedName>
        <fullName evidence="2">Uncharacterized protein</fullName>
    </submittedName>
</protein>
<dbReference type="AlphaFoldDB" id="A0A6M1T606"/>
<feature type="transmembrane region" description="Helical" evidence="1">
    <location>
        <begin position="49"/>
        <end position="68"/>
    </location>
</feature>
<dbReference type="Proteomes" id="UP000479132">
    <property type="component" value="Unassembled WGS sequence"/>
</dbReference>
<gene>
    <name evidence="2" type="ORF">G3569_03610</name>
</gene>
<keyword evidence="3" id="KW-1185">Reference proteome</keyword>
<keyword evidence="1" id="KW-0812">Transmembrane</keyword>
<feature type="transmembrane region" description="Helical" evidence="1">
    <location>
        <begin position="74"/>
        <end position="92"/>
    </location>
</feature>
<accession>A0A6M1T606</accession>
<evidence type="ECO:0000313" key="2">
    <source>
        <dbReference type="EMBL" id="NGP87431.1"/>
    </source>
</evidence>
<reference evidence="2 3" key="1">
    <citation type="submission" date="2020-02" db="EMBL/GenBank/DDBJ databases">
        <title>Aliifodinibius halophilus 2W32, complete genome.</title>
        <authorList>
            <person name="Li Y."/>
            <person name="Wu S."/>
        </authorList>
    </citation>
    <scope>NUCLEOTIDE SEQUENCE [LARGE SCALE GENOMIC DNA]</scope>
    <source>
        <strain evidence="2 3">2W32</strain>
    </source>
</reference>